<dbReference type="NCBIfam" id="TIGR02243">
    <property type="entry name" value="putative baseplate assembly protein"/>
    <property type="match status" value="1"/>
</dbReference>
<name>A0ABQ5QJE3_9BACT</name>
<keyword evidence="2" id="KW-1185">Reference proteome</keyword>
<dbReference type="RefSeq" id="WP_285576097.1">
    <property type="nucleotide sequence ID" value="NZ_BSDE01000005.1"/>
</dbReference>
<sequence>MSNCGCAPGQPCGCCQGTQVLTPRTISNRPGLPALTYRVGTQGTFLETMKARLSSADYPALAGLRTREASDPAIALLDAWACVGDVLTFYQERIANEGYVRTATERRSVLELANLVGYRLRPGVAASVYFAYTLENKSLPVVVPAGSKAQSIPDPGETAQTFETSEDLEARVEWNLLKPRPTRPQRIDYNYSEKALTTDTVYFDGTATKLNPGDGLLFDFNGTRLLRHVKTVKADYTAQRTQVILQETAQPLAAAAHAATAFGTAFSTTHMMSSTKGDGDGQGVIPLDALSFLAPSLSVPATPQLASAANLARSVSQVFNASADVHPQLLSQFYPLAAAYFYQAWAVSFLDYAYSPLTAVYAMRVIANPFGYTANKTPNFGSDNKVTSQSDWSPSGEGADLLFLDTFYGSISNGSPVAIQAPDGTYTYSDVGTHTEVARSAYGLNGKSSRLDLTPSSWPGYTGTTIDNLRKTLVYAGAERLGLAQEPIPDDVKGSQITLDDLYSDFKAGRWIIVTGERTDVRINASQTLPGLVGTELAMIAGVLQDVDLTLAGDTVHTTLTLAKPLAYTYKRSTVGLYGNVVKATHGETRNEVLGGGNAGPLQTFVLKQPPLTYVSAPSVDGIASTLQVRVNEVLWHEARGLAGLGPRDRAYLTRTDNEGKTSVVFGTGDQGLRPPTGLENIAAVYRNGIGKSGNVKAGQISLLASKPLGVKAVVNPLRASGGADKDTRDQARWRAPLATLSLDRLVSVQDYADFAMTFGGIGKASATRLTDGVRQLVEITIAGVDDIPIDQSSDLYANIQKAFRTYGDPYQPIRVDVRELRLLVINAGVKVLPDYLWVNVKPKIQAALLDAFGFERRDLAQPVYLSEVIQTIQGVVGVAYVDVDALDSVPEGVTADDLAQLSTQLQAADQPHARIPAREAWVDPTQTDPAKRIRAAQLTILSPAVPDTLNLKELT</sequence>
<protein>
    <recommendedName>
        <fullName evidence="3">Baseplate assembly protein</fullName>
    </recommendedName>
</protein>
<evidence type="ECO:0000313" key="1">
    <source>
        <dbReference type="EMBL" id="GLH74144.1"/>
    </source>
</evidence>
<evidence type="ECO:0008006" key="3">
    <source>
        <dbReference type="Google" id="ProtNLM"/>
    </source>
</evidence>
<accession>A0ABQ5QJE3</accession>
<dbReference type="Proteomes" id="UP001165069">
    <property type="component" value="Unassembled WGS sequence"/>
</dbReference>
<dbReference type="InterPro" id="IPR011749">
    <property type="entry name" value="CHP02243"/>
</dbReference>
<organism evidence="1 2">
    <name type="scientific">Geothrix limicola</name>
    <dbReference type="NCBI Taxonomy" id="2927978"/>
    <lineage>
        <taxon>Bacteria</taxon>
        <taxon>Pseudomonadati</taxon>
        <taxon>Acidobacteriota</taxon>
        <taxon>Holophagae</taxon>
        <taxon>Holophagales</taxon>
        <taxon>Holophagaceae</taxon>
        <taxon>Geothrix</taxon>
    </lineage>
</organism>
<gene>
    <name evidence="1" type="ORF">GETHLI_26460</name>
</gene>
<reference evidence="1 2" key="1">
    <citation type="journal article" date="2023" name="Antonie Van Leeuwenhoek">
        <title>Mesoterricola silvestris gen. nov., sp. nov., Mesoterricola sediminis sp. nov., Geothrix oryzae sp. nov., Geothrix edaphica sp. nov., Geothrix rubra sp. nov., and Geothrix limicola sp. nov., six novel members of Acidobacteriota isolated from soils.</title>
        <authorList>
            <person name="Itoh H."/>
            <person name="Sugisawa Y."/>
            <person name="Mise K."/>
            <person name="Xu Z."/>
            <person name="Kuniyasu M."/>
            <person name="Ushijima N."/>
            <person name="Kawano K."/>
            <person name="Kobayashi E."/>
            <person name="Shiratori Y."/>
            <person name="Masuda Y."/>
            <person name="Senoo K."/>
        </authorList>
    </citation>
    <scope>NUCLEOTIDE SEQUENCE [LARGE SCALE GENOMIC DNA]</scope>
    <source>
        <strain evidence="1 2">Red804</strain>
    </source>
</reference>
<proteinExistence type="predicted"/>
<dbReference type="EMBL" id="BSDE01000005">
    <property type="protein sequence ID" value="GLH74144.1"/>
    <property type="molecule type" value="Genomic_DNA"/>
</dbReference>
<comment type="caution">
    <text evidence="1">The sequence shown here is derived from an EMBL/GenBank/DDBJ whole genome shotgun (WGS) entry which is preliminary data.</text>
</comment>
<evidence type="ECO:0000313" key="2">
    <source>
        <dbReference type="Proteomes" id="UP001165069"/>
    </source>
</evidence>